<keyword evidence="6" id="KW-0999">Mitochondrion inner membrane</keyword>
<dbReference type="Pfam" id="PF00153">
    <property type="entry name" value="Mito_carr"/>
    <property type="match status" value="2"/>
</dbReference>
<keyword evidence="3 11" id="KW-0813">Transport</keyword>
<dbReference type="EMBL" id="JAGSXJ010000005">
    <property type="protein sequence ID" value="KAH6691729.1"/>
    <property type="molecule type" value="Genomic_DNA"/>
</dbReference>
<feature type="repeat" description="Solcar" evidence="10">
    <location>
        <begin position="1"/>
        <end position="83"/>
    </location>
</feature>
<evidence type="ECO:0000256" key="5">
    <source>
        <dbReference type="ARBA" id="ARBA00022737"/>
    </source>
</evidence>
<evidence type="ECO:0000313" key="12">
    <source>
        <dbReference type="EMBL" id="KAH6691729.1"/>
    </source>
</evidence>
<evidence type="ECO:0000256" key="9">
    <source>
        <dbReference type="ARBA" id="ARBA00023136"/>
    </source>
</evidence>
<comment type="similarity">
    <text evidence="2 11">Belongs to the mitochondrial carrier (TC 2.A.29) family.</text>
</comment>
<evidence type="ECO:0000256" key="6">
    <source>
        <dbReference type="ARBA" id="ARBA00022792"/>
    </source>
</evidence>
<reference evidence="12" key="1">
    <citation type="journal article" date="2021" name="Nat. Commun.">
        <title>Genetic determinants of endophytism in the Arabidopsis root mycobiome.</title>
        <authorList>
            <person name="Mesny F."/>
            <person name="Miyauchi S."/>
            <person name="Thiergart T."/>
            <person name="Pickel B."/>
            <person name="Atanasova L."/>
            <person name="Karlsson M."/>
            <person name="Huettel B."/>
            <person name="Barry K.W."/>
            <person name="Haridas S."/>
            <person name="Chen C."/>
            <person name="Bauer D."/>
            <person name="Andreopoulos W."/>
            <person name="Pangilinan J."/>
            <person name="LaButti K."/>
            <person name="Riley R."/>
            <person name="Lipzen A."/>
            <person name="Clum A."/>
            <person name="Drula E."/>
            <person name="Henrissat B."/>
            <person name="Kohler A."/>
            <person name="Grigoriev I.V."/>
            <person name="Martin F.M."/>
            <person name="Hacquard S."/>
        </authorList>
    </citation>
    <scope>NUCLEOTIDE SEQUENCE</scope>
    <source>
        <strain evidence="12">MPI-SDFR-AT-0117</strain>
    </source>
</reference>
<keyword evidence="7" id="KW-1133">Transmembrane helix</keyword>
<feature type="repeat" description="Solcar" evidence="10">
    <location>
        <begin position="93"/>
        <end position="177"/>
    </location>
</feature>
<name>A0A9P9AD32_9PEZI</name>
<protein>
    <submittedName>
        <fullName evidence="12">Mitochondrial carrier domain-containing protein</fullName>
    </submittedName>
</protein>
<accession>A0A9P9AD32</accession>
<dbReference type="InterPro" id="IPR023395">
    <property type="entry name" value="MCP_dom_sf"/>
</dbReference>
<evidence type="ECO:0000256" key="10">
    <source>
        <dbReference type="PROSITE-ProRule" id="PRU00282"/>
    </source>
</evidence>
<proteinExistence type="inferred from homology"/>
<keyword evidence="13" id="KW-1185">Reference proteome</keyword>
<keyword evidence="9 10" id="KW-0472">Membrane</keyword>
<dbReference type="GO" id="GO:0031966">
    <property type="term" value="C:mitochondrial membrane"/>
    <property type="evidence" value="ECO:0007669"/>
    <property type="project" value="UniProtKB-SubCell"/>
</dbReference>
<comment type="subcellular location">
    <subcellularLocation>
        <location evidence="1">Mitochondrion membrane</location>
        <topology evidence="1">Multi-pass membrane protein</topology>
    </subcellularLocation>
</comment>
<dbReference type="OrthoDB" id="44467at2759"/>
<evidence type="ECO:0000256" key="2">
    <source>
        <dbReference type="ARBA" id="ARBA00006375"/>
    </source>
</evidence>
<keyword evidence="5" id="KW-0677">Repeat</keyword>
<evidence type="ECO:0000256" key="3">
    <source>
        <dbReference type="ARBA" id="ARBA00022448"/>
    </source>
</evidence>
<dbReference type="GO" id="GO:0006843">
    <property type="term" value="P:mitochondrial citrate transmembrane transport"/>
    <property type="evidence" value="ECO:0007669"/>
    <property type="project" value="TreeGrafter"/>
</dbReference>
<comment type="caution">
    <text evidence="12">The sequence shown here is derived from an EMBL/GenBank/DDBJ whole genome shotgun (WGS) entry which is preliminary data.</text>
</comment>
<dbReference type="PANTHER" id="PTHR45788:SF4">
    <property type="entry name" value="TRICARBOXYLATE TRANSPORT PROTEIN, MITOCHONDRIAL"/>
    <property type="match status" value="1"/>
</dbReference>
<dbReference type="Gene3D" id="1.50.40.10">
    <property type="entry name" value="Mitochondrial carrier domain"/>
    <property type="match status" value="1"/>
</dbReference>
<evidence type="ECO:0000256" key="11">
    <source>
        <dbReference type="RuleBase" id="RU000488"/>
    </source>
</evidence>
<organism evidence="12 13">
    <name type="scientific">Plectosphaerella plurivora</name>
    <dbReference type="NCBI Taxonomy" id="936078"/>
    <lineage>
        <taxon>Eukaryota</taxon>
        <taxon>Fungi</taxon>
        <taxon>Dikarya</taxon>
        <taxon>Ascomycota</taxon>
        <taxon>Pezizomycotina</taxon>
        <taxon>Sordariomycetes</taxon>
        <taxon>Hypocreomycetidae</taxon>
        <taxon>Glomerellales</taxon>
        <taxon>Plectosphaerellaceae</taxon>
        <taxon>Plectosphaerella</taxon>
    </lineage>
</organism>
<dbReference type="Proteomes" id="UP000770015">
    <property type="component" value="Unassembled WGS sequence"/>
</dbReference>
<gene>
    <name evidence="12" type="ORF">F5X68DRAFT_202478</name>
</gene>
<evidence type="ECO:0000256" key="1">
    <source>
        <dbReference type="ARBA" id="ARBA00004225"/>
    </source>
</evidence>
<dbReference type="PROSITE" id="PS50920">
    <property type="entry name" value="SOLCAR"/>
    <property type="match status" value="2"/>
</dbReference>
<dbReference type="PANTHER" id="PTHR45788">
    <property type="entry name" value="SUCCINATE/FUMARATE MITOCHONDRIAL TRANSPORTER-RELATED"/>
    <property type="match status" value="1"/>
</dbReference>
<dbReference type="GO" id="GO:0071913">
    <property type="term" value="F:citrate secondary active transmembrane transporter activity"/>
    <property type="evidence" value="ECO:0007669"/>
    <property type="project" value="TreeGrafter"/>
</dbReference>
<evidence type="ECO:0000256" key="8">
    <source>
        <dbReference type="ARBA" id="ARBA00023128"/>
    </source>
</evidence>
<evidence type="ECO:0000256" key="7">
    <source>
        <dbReference type="ARBA" id="ARBA00022989"/>
    </source>
</evidence>
<dbReference type="AlphaFoldDB" id="A0A9P9AD32"/>
<dbReference type="InterPro" id="IPR018108">
    <property type="entry name" value="MCP_transmembrane"/>
</dbReference>
<keyword evidence="8" id="KW-0496">Mitochondrion</keyword>
<sequence length="183" mass="19293">MVAGVAAGVAESITVVTPGENVKTRMIQERGGGKRLRTTAQVVREILANDGIRGFYRGVVPVTIKQGSNALVRFTSYTALLGNVESFLTDARLSGFSPAVAGALAGVVTVYATMPFDVVKTKMQAVQGSSRSTVGCFVEVVREGGLASLWKGTTPRLARLSVGFPSSFTLSADTLTFSRYPVL</sequence>
<keyword evidence="4 10" id="KW-0812">Transmembrane</keyword>
<evidence type="ECO:0000256" key="4">
    <source>
        <dbReference type="ARBA" id="ARBA00022692"/>
    </source>
</evidence>
<dbReference type="SUPFAM" id="SSF103506">
    <property type="entry name" value="Mitochondrial carrier"/>
    <property type="match status" value="1"/>
</dbReference>
<evidence type="ECO:0000313" key="13">
    <source>
        <dbReference type="Proteomes" id="UP000770015"/>
    </source>
</evidence>
<dbReference type="InterPro" id="IPR049563">
    <property type="entry name" value="TXTP-like"/>
</dbReference>